<organism evidence="1 2">
    <name type="scientific">Human adenovirus 64</name>
    <dbReference type="NCBI Taxonomy" id="1145295"/>
    <lineage>
        <taxon>Viruses</taxon>
        <taxon>Varidnaviria</taxon>
        <taxon>Bamfordvirae</taxon>
        <taxon>Preplasmiviricota</taxon>
        <taxon>Polisuviricotina</taxon>
        <taxon>Pharingeaviricetes</taxon>
        <taxon>Rowavirales</taxon>
        <taxon>Adenoviridae</taxon>
        <taxon>Mastadenovirus</taxon>
        <taxon>Mastadenovirus dominans</taxon>
        <taxon>Human mastadenovirus D</taxon>
    </lineage>
</organism>
<name>B6C6Z1_9ADEN</name>
<sequence>MLWLMKSGSPPFSVCLRRSGKTISARSEATVRSSKPVHSFLRFLARSLSSSFRFSSSRHCCHTPMAACHVWQRKRKTQSRM</sequence>
<dbReference type="EMBL" id="EF121005">
    <property type="protein sequence ID" value="ACI47084.1"/>
    <property type="molecule type" value="Genomic_DNA"/>
</dbReference>
<reference evidence="1 2" key="1">
    <citation type="submission" date="2006-11" db="EMBL/GenBank/DDBJ databases">
        <title>The complete nucleotide sequence and analysis of human adenovirus type 19.</title>
        <authorList>
            <person name="Robinson C.M."/>
            <person name="Shariati F."/>
            <person name="Gillaspy A.F."/>
            <person name="Dyer D.W."/>
            <person name="Chodosh J."/>
        </authorList>
    </citation>
    <scope>NUCLEOTIDE SEQUENCE [LARGE SCALE GENOMIC DNA]</scope>
    <source>
        <strain evidence="1">Human/USA/C/1993/64[P22H19F37]</strain>
    </source>
</reference>
<evidence type="ECO:0000313" key="1">
    <source>
        <dbReference type="EMBL" id="ACI47084.1"/>
    </source>
</evidence>
<dbReference type="Proteomes" id="UP000143308">
    <property type="component" value="Segment"/>
</dbReference>
<evidence type="ECO:0000313" key="2">
    <source>
        <dbReference type="Proteomes" id="UP000143308"/>
    </source>
</evidence>
<accession>B6C6Z1</accession>
<proteinExistence type="predicted"/>
<protein>
    <submittedName>
        <fullName evidence="1">Uncharacterized protein</fullName>
    </submittedName>
</protein>